<name>A0A554WQE7_9BURK</name>
<evidence type="ECO:0000313" key="3">
    <source>
        <dbReference type="Proteomes" id="UP000318554"/>
    </source>
</evidence>
<comment type="caution">
    <text evidence="2">The sequence shown here is derived from an EMBL/GenBank/DDBJ whole genome shotgun (WGS) entry which is preliminary data.</text>
</comment>
<dbReference type="Proteomes" id="UP000318554">
    <property type="component" value="Unassembled WGS sequence"/>
</dbReference>
<dbReference type="PANTHER" id="PTHR31527">
    <property type="entry name" value="RE64534P"/>
    <property type="match status" value="1"/>
</dbReference>
<accession>A0A554WQE7</accession>
<keyword evidence="3" id="KW-1185">Reference proteome</keyword>
<dbReference type="Pfam" id="PF09347">
    <property type="entry name" value="DUF1989"/>
    <property type="match status" value="1"/>
</dbReference>
<dbReference type="OrthoDB" id="5298498at2"/>
<feature type="domain" description="DUF1989" evidence="1">
    <location>
        <begin position="18"/>
        <end position="189"/>
    </location>
</feature>
<sequence length="245" mass="27413">MAQHLHPLPPERFLWEERLPGGCHWSGVMRRGSALRLTDLDGRANVAALFFNADEKLERYNMADTLKAQHTAYLTAGHVCYSDMGRVLCSIVRDTSGWHDTVCGVADAALVRAKYGVATYQTHRNAMHRNGRDGLLIELGKWGLGKRDLVPNVNFFSRVMADEEGRLTFDLGHGKAGACVDLRFEMNVLVVLSAAPHPLDPRPDYAPGDVMLTAWRADPPGPDDRCRNHCPESQRGFYLTEILFR</sequence>
<gene>
    <name evidence="2" type="ORF">Taqua_00958</name>
</gene>
<proteinExistence type="predicted"/>
<organism evidence="2 3">
    <name type="scientific">Tepidimonas aquatica</name>
    <dbReference type="NCBI Taxonomy" id="247482"/>
    <lineage>
        <taxon>Bacteria</taxon>
        <taxon>Pseudomonadati</taxon>
        <taxon>Pseudomonadota</taxon>
        <taxon>Betaproteobacteria</taxon>
        <taxon>Burkholderiales</taxon>
        <taxon>Tepidimonas</taxon>
    </lineage>
</organism>
<dbReference type="InterPro" id="IPR017792">
    <property type="entry name" value="UAAP1"/>
</dbReference>
<dbReference type="AlphaFoldDB" id="A0A554WQE7"/>
<protein>
    <submittedName>
        <fullName evidence="2">Urea carboxylase-associated protein 2</fullName>
    </submittedName>
</protein>
<dbReference type="InterPro" id="IPR018959">
    <property type="entry name" value="DUF1989"/>
</dbReference>
<dbReference type="EMBL" id="VJNA01000009">
    <property type="protein sequence ID" value="TSE25785.1"/>
    <property type="molecule type" value="Genomic_DNA"/>
</dbReference>
<evidence type="ECO:0000313" key="2">
    <source>
        <dbReference type="EMBL" id="TSE25785.1"/>
    </source>
</evidence>
<reference evidence="2 3" key="1">
    <citation type="submission" date="2019-07" db="EMBL/GenBank/DDBJ databases">
        <title>Tepidimonas aquatica CLN-1 draft genome.</title>
        <authorList>
            <person name="Da Costa M.S."/>
            <person name="Froufe H.J.C."/>
            <person name="Egas C."/>
            <person name="Albuquerque L."/>
        </authorList>
    </citation>
    <scope>NUCLEOTIDE SEQUENCE [LARGE SCALE GENOMIC DNA]</scope>
    <source>
        <strain evidence="2 3">CLN-1</strain>
    </source>
</reference>
<evidence type="ECO:0000259" key="1">
    <source>
        <dbReference type="Pfam" id="PF09347"/>
    </source>
</evidence>
<dbReference type="PANTHER" id="PTHR31527:SF0">
    <property type="entry name" value="RE64534P"/>
    <property type="match status" value="1"/>
</dbReference>
<dbReference type="RefSeq" id="WP_144325239.1">
    <property type="nucleotide sequence ID" value="NZ_VJNA01000009.1"/>
</dbReference>
<dbReference type="NCBIfam" id="TIGR03425">
    <property type="entry name" value="urea_degr_2"/>
    <property type="match status" value="1"/>
</dbReference>